<keyword evidence="8" id="KW-1185">Reference proteome</keyword>
<reference evidence="7" key="1">
    <citation type="submission" date="2017-08" db="EMBL/GenBank/DDBJ databases">
        <authorList>
            <person name="Polle J.E."/>
            <person name="Barry K."/>
            <person name="Cushman J."/>
            <person name="Schmutz J."/>
            <person name="Tran D."/>
            <person name="Hathwaick L.T."/>
            <person name="Yim W.C."/>
            <person name="Jenkins J."/>
            <person name="Mckie-Krisberg Z.M."/>
            <person name="Prochnik S."/>
            <person name="Lindquist E."/>
            <person name="Dockter R.B."/>
            <person name="Adam C."/>
            <person name="Molina H."/>
            <person name="Bunkerborg J."/>
            <person name="Jin E."/>
            <person name="Buchheim M."/>
            <person name="Magnuson J."/>
        </authorList>
    </citation>
    <scope>NUCLEOTIDE SEQUENCE</scope>
    <source>
        <strain evidence="7">CCAP 19/18</strain>
    </source>
</reference>
<dbReference type="SMART" id="SM01387">
    <property type="entry name" value="Ribosomal_S15"/>
    <property type="match status" value="1"/>
</dbReference>
<dbReference type="PANTHER" id="PTHR23321:SF26">
    <property type="entry name" value="SMALL RIBOSOMAL SUBUNIT PROTEIN US15M"/>
    <property type="match status" value="1"/>
</dbReference>
<dbReference type="Pfam" id="PF00312">
    <property type="entry name" value="Ribosomal_S15"/>
    <property type="match status" value="1"/>
</dbReference>
<evidence type="ECO:0000256" key="4">
    <source>
        <dbReference type="ARBA" id="ARBA00035250"/>
    </source>
</evidence>
<dbReference type="SUPFAM" id="SSF47060">
    <property type="entry name" value="S15/NS1 RNA-binding domain"/>
    <property type="match status" value="1"/>
</dbReference>
<organism evidence="7 8">
    <name type="scientific">Dunaliella salina</name>
    <name type="common">Green alga</name>
    <name type="synonym">Protococcus salinus</name>
    <dbReference type="NCBI Taxonomy" id="3046"/>
    <lineage>
        <taxon>Eukaryota</taxon>
        <taxon>Viridiplantae</taxon>
        <taxon>Chlorophyta</taxon>
        <taxon>core chlorophytes</taxon>
        <taxon>Chlorophyceae</taxon>
        <taxon>CS clade</taxon>
        <taxon>Chlamydomonadales</taxon>
        <taxon>Dunaliellaceae</taxon>
        <taxon>Dunaliella</taxon>
    </lineage>
</organism>
<evidence type="ECO:0000313" key="7">
    <source>
        <dbReference type="EMBL" id="KAF5835453.1"/>
    </source>
</evidence>
<name>A0ABQ7GLP2_DUNSA</name>
<keyword evidence="2 5" id="KW-0689">Ribosomal protein</keyword>
<keyword evidence="3 5" id="KW-0687">Ribonucleoprotein</keyword>
<dbReference type="Gene3D" id="1.10.287.10">
    <property type="entry name" value="S15/NS1, RNA-binding"/>
    <property type="match status" value="1"/>
</dbReference>
<feature type="region of interest" description="Disordered" evidence="6">
    <location>
        <begin position="140"/>
        <end position="170"/>
    </location>
</feature>
<dbReference type="InterPro" id="IPR000589">
    <property type="entry name" value="Ribosomal_uS15"/>
</dbReference>
<evidence type="ECO:0000256" key="3">
    <source>
        <dbReference type="ARBA" id="ARBA00023274"/>
    </source>
</evidence>
<dbReference type="PANTHER" id="PTHR23321">
    <property type="entry name" value="RIBOSOMAL PROTEIN S15, BACTERIAL AND ORGANELLAR"/>
    <property type="match status" value="1"/>
</dbReference>
<comment type="similarity">
    <text evidence="1 5">Belongs to the universal ribosomal protein uS15 family.</text>
</comment>
<dbReference type="InterPro" id="IPR005290">
    <property type="entry name" value="Ribosomal_uS15_bac-type"/>
</dbReference>
<dbReference type="InterPro" id="IPR009068">
    <property type="entry name" value="uS15_NS1_RNA-bd_sf"/>
</dbReference>
<proteinExistence type="inferred from homology"/>
<accession>A0ABQ7GLP2</accession>
<protein>
    <recommendedName>
        <fullName evidence="4">Small ribosomal subunit protein uS15c</fullName>
    </recommendedName>
</protein>
<sequence>MSRSGSFQSVKMELARDFQRHPGDVGSPEVVVALWTHWIRSRVDHYQALPRHTKAVHTLRHLELVVNKRRRLLAYLRRSSPPAYALCIQRLGLGDVFGEAHEGDRYPVGYLHGDPAGASDEQRRRRFAFHRKYRVKKTQKWKRMLPHLQREDPQLIEPAAPKAGAPSQYS</sequence>
<evidence type="ECO:0000256" key="2">
    <source>
        <dbReference type="ARBA" id="ARBA00022980"/>
    </source>
</evidence>
<comment type="caution">
    <text evidence="7">The sequence shown here is derived from an EMBL/GenBank/DDBJ whole genome shotgun (WGS) entry which is preliminary data.</text>
</comment>
<evidence type="ECO:0000313" key="8">
    <source>
        <dbReference type="Proteomes" id="UP000815325"/>
    </source>
</evidence>
<evidence type="ECO:0000256" key="6">
    <source>
        <dbReference type="SAM" id="MobiDB-lite"/>
    </source>
</evidence>
<evidence type="ECO:0000256" key="5">
    <source>
        <dbReference type="RuleBase" id="RU003919"/>
    </source>
</evidence>
<dbReference type="EMBL" id="MU069704">
    <property type="protein sequence ID" value="KAF5835453.1"/>
    <property type="molecule type" value="Genomic_DNA"/>
</dbReference>
<dbReference type="Proteomes" id="UP000815325">
    <property type="component" value="Unassembled WGS sequence"/>
</dbReference>
<evidence type="ECO:0000256" key="1">
    <source>
        <dbReference type="ARBA" id="ARBA00008434"/>
    </source>
</evidence>
<gene>
    <name evidence="7" type="ORF">DUNSADRAFT_7342</name>
</gene>